<reference evidence="6" key="1">
    <citation type="submission" date="2023-05" db="EMBL/GenBank/DDBJ databases">
        <authorList>
            <person name="Stuckert A."/>
        </authorList>
    </citation>
    <scope>NUCLEOTIDE SEQUENCE</scope>
</reference>
<accession>A0ABN9GQF2</accession>
<keyword evidence="4" id="KW-0325">Glycoprotein</keyword>
<protein>
    <recommendedName>
        <fullName evidence="5">EGF-like domain-containing protein</fullName>
    </recommendedName>
</protein>
<evidence type="ECO:0000256" key="4">
    <source>
        <dbReference type="ARBA" id="ARBA00023180"/>
    </source>
</evidence>
<dbReference type="Pfam" id="PF09443">
    <property type="entry name" value="CFC"/>
    <property type="match status" value="1"/>
</dbReference>
<keyword evidence="7" id="KW-1185">Reference proteome</keyword>
<feature type="domain" description="EGF-like" evidence="5">
    <location>
        <begin position="44"/>
        <end position="55"/>
    </location>
</feature>
<gene>
    <name evidence="6" type="ORF">SPARVUS_LOCUS14588840</name>
</gene>
<evidence type="ECO:0000256" key="1">
    <source>
        <dbReference type="ARBA" id="ARBA00007384"/>
    </source>
</evidence>
<sequence>WQSCKPERLLLSFSFSPPPPPSIGRKLNKKCCYNGGTCFLGTLCICPVQFYGRHCEFEKWPADCPGGILNAEWVIRDCSLCRCLSGELYCLLPVPECGK</sequence>
<keyword evidence="2" id="KW-0245">EGF-like domain</keyword>
<evidence type="ECO:0000313" key="7">
    <source>
        <dbReference type="Proteomes" id="UP001162483"/>
    </source>
</evidence>
<evidence type="ECO:0000259" key="5">
    <source>
        <dbReference type="PROSITE" id="PS00022"/>
    </source>
</evidence>
<dbReference type="InterPro" id="IPR019011">
    <property type="entry name" value="Cryptic/Cripto_CFC-dom"/>
</dbReference>
<dbReference type="Proteomes" id="UP001162483">
    <property type="component" value="Unassembled WGS sequence"/>
</dbReference>
<evidence type="ECO:0000256" key="3">
    <source>
        <dbReference type="ARBA" id="ARBA00023157"/>
    </source>
</evidence>
<dbReference type="Gene3D" id="2.10.25.10">
    <property type="entry name" value="Laminin"/>
    <property type="match status" value="1"/>
</dbReference>
<dbReference type="EMBL" id="CATNWA010019163">
    <property type="protein sequence ID" value="CAI9611680.1"/>
    <property type="molecule type" value="Genomic_DNA"/>
</dbReference>
<proteinExistence type="inferred from homology"/>
<dbReference type="InterPro" id="IPR000742">
    <property type="entry name" value="EGF"/>
</dbReference>
<dbReference type="PROSITE" id="PS00022">
    <property type="entry name" value="EGF_1"/>
    <property type="match status" value="1"/>
</dbReference>
<keyword evidence="3" id="KW-1015">Disulfide bond</keyword>
<dbReference type="SUPFAM" id="SSF57196">
    <property type="entry name" value="EGF/Laminin"/>
    <property type="match status" value="2"/>
</dbReference>
<evidence type="ECO:0000256" key="2">
    <source>
        <dbReference type="ARBA" id="ARBA00022536"/>
    </source>
</evidence>
<feature type="non-terminal residue" evidence="6">
    <location>
        <position position="1"/>
    </location>
</feature>
<comment type="similarity">
    <text evidence="1">Belongs to the EGF-CFC (Cripto-1/FRL1/Cryptic) family.</text>
</comment>
<evidence type="ECO:0000313" key="6">
    <source>
        <dbReference type="EMBL" id="CAI9611680.1"/>
    </source>
</evidence>
<organism evidence="6 7">
    <name type="scientific">Staurois parvus</name>
    <dbReference type="NCBI Taxonomy" id="386267"/>
    <lineage>
        <taxon>Eukaryota</taxon>
        <taxon>Metazoa</taxon>
        <taxon>Chordata</taxon>
        <taxon>Craniata</taxon>
        <taxon>Vertebrata</taxon>
        <taxon>Euteleostomi</taxon>
        <taxon>Amphibia</taxon>
        <taxon>Batrachia</taxon>
        <taxon>Anura</taxon>
        <taxon>Neobatrachia</taxon>
        <taxon>Ranoidea</taxon>
        <taxon>Ranidae</taxon>
        <taxon>Staurois</taxon>
    </lineage>
</organism>
<comment type="caution">
    <text evidence="6">The sequence shown here is derived from an EMBL/GenBank/DDBJ whole genome shotgun (WGS) entry which is preliminary data.</text>
</comment>
<name>A0ABN9GQF2_9NEOB</name>